<evidence type="ECO:0000313" key="2">
    <source>
        <dbReference type="Proteomes" id="UP000185860"/>
    </source>
</evidence>
<name>A0A1U7IFC6_9CYAN</name>
<proteinExistence type="predicted"/>
<organism evidence="1 2">
    <name type="scientific">[Phormidium ambiguum] IAM M-71</name>
    <dbReference type="NCBI Taxonomy" id="454136"/>
    <lineage>
        <taxon>Bacteria</taxon>
        <taxon>Bacillati</taxon>
        <taxon>Cyanobacteriota</taxon>
        <taxon>Cyanophyceae</taxon>
        <taxon>Oscillatoriophycideae</taxon>
        <taxon>Aerosakkonematales</taxon>
        <taxon>Aerosakkonemataceae</taxon>
        <taxon>Floridanema</taxon>
    </lineage>
</organism>
<protein>
    <submittedName>
        <fullName evidence="1">Uncharacterized protein</fullName>
    </submittedName>
</protein>
<dbReference type="EMBL" id="MRCE01000020">
    <property type="protein sequence ID" value="OKH35666.1"/>
    <property type="molecule type" value="Genomic_DNA"/>
</dbReference>
<reference evidence="1 2" key="1">
    <citation type="submission" date="2016-11" db="EMBL/GenBank/DDBJ databases">
        <title>Draft Genome Sequences of Nine Cyanobacterial Strains from Diverse Habitats.</title>
        <authorList>
            <person name="Zhu T."/>
            <person name="Hou S."/>
            <person name="Lu X."/>
            <person name="Hess W.R."/>
        </authorList>
    </citation>
    <scope>NUCLEOTIDE SEQUENCE [LARGE SCALE GENOMIC DNA]</scope>
    <source>
        <strain evidence="1 2">IAM M-71</strain>
    </source>
</reference>
<dbReference type="AlphaFoldDB" id="A0A1U7IFC6"/>
<dbReference type="Proteomes" id="UP000185860">
    <property type="component" value="Unassembled WGS sequence"/>
</dbReference>
<gene>
    <name evidence="1" type="ORF">NIES2119_19375</name>
</gene>
<evidence type="ECO:0000313" key="1">
    <source>
        <dbReference type="EMBL" id="OKH35666.1"/>
    </source>
</evidence>
<accession>A0A1U7IFC6</accession>
<sequence>MERQIVQLVQQITLSLDNPASVIHQLVFHMVGLDNHYPEKPTKNGYNFRNEFEKNYRFYQE</sequence>
<comment type="caution">
    <text evidence="1">The sequence shown here is derived from an EMBL/GenBank/DDBJ whole genome shotgun (WGS) entry which is preliminary data.</text>
</comment>